<accession>A0AAU9IQB4</accession>
<sequence length="159" mass="17916">MWSKKQKQTSLRAAKDEELQVLDFGRDGYCYGFGAPVNVLPKIEDTGCHGKTLKFYLSKFVLRRGEEAKRSLYSSFIIALEANTGDGEVLRILKLLSGDAVVTFGEDMAWKDLKDRGKIVIQHEGRKQTIPVGPVFEGGEINYVRYKMQVTIPTRIELG</sequence>
<protein>
    <submittedName>
        <fullName evidence="1">Uncharacterized protein</fullName>
    </submittedName>
</protein>
<gene>
    <name evidence="1" type="ORF">BSTOLATCC_MIC1337</name>
</gene>
<organism evidence="1 2">
    <name type="scientific">Blepharisma stoltei</name>
    <dbReference type="NCBI Taxonomy" id="1481888"/>
    <lineage>
        <taxon>Eukaryota</taxon>
        <taxon>Sar</taxon>
        <taxon>Alveolata</taxon>
        <taxon>Ciliophora</taxon>
        <taxon>Postciliodesmatophora</taxon>
        <taxon>Heterotrichea</taxon>
        <taxon>Heterotrichida</taxon>
        <taxon>Blepharismidae</taxon>
        <taxon>Blepharisma</taxon>
    </lineage>
</organism>
<evidence type="ECO:0000313" key="1">
    <source>
        <dbReference type="EMBL" id="CAG9310493.1"/>
    </source>
</evidence>
<name>A0AAU9IQB4_9CILI</name>
<evidence type="ECO:0000313" key="2">
    <source>
        <dbReference type="Proteomes" id="UP001162131"/>
    </source>
</evidence>
<dbReference type="Proteomes" id="UP001162131">
    <property type="component" value="Unassembled WGS sequence"/>
</dbReference>
<comment type="caution">
    <text evidence="1">The sequence shown here is derived from an EMBL/GenBank/DDBJ whole genome shotgun (WGS) entry which is preliminary data.</text>
</comment>
<keyword evidence="2" id="KW-1185">Reference proteome</keyword>
<proteinExistence type="predicted"/>
<dbReference type="AlphaFoldDB" id="A0AAU9IQB4"/>
<dbReference type="EMBL" id="CAJZBQ010000002">
    <property type="protein sequence ID" value="CAG9310493.1"/>
    <property type="molecule type" value="Genomic_DNA"/>
</dbReference>
<reference evidence="1" key="1">
    <citation type="submission" date="2021-09" db="EMBL/GenBank/DDBJ databases">
        <authorList>
            <consortium name="AG Swart"/>
            <person name="Singh M."/>
            <person name="Singh A."/>
            <person name="Seah K."/>
            <person name="Emmerich C."/>
        </authorList>
    </citation>
    <scope>NUCLEOTIDE SEQUENCE</scope>
    <source>
        <strain evidence="1">ATCC30299</strain>
    </source>
</reference>